<dbReference type="GO" id="GO:0006354">
    <property type="term" value="P:DNA-templated transcription elongation"/>
    <property type="evidence" value="ECO:0007669"/>
    <property type="project" value="InterPro"/>
</dbReference>
<dbReference type="SUPFAM" id="SSF82679">
    <property type="entry name" value="N-utilization substance G protein NusG, N-terminal domain"/>
    <property type="match status" value="1"/>
</dbReference>
<evidence type="ECO:0008006" key="3">
    <source>
        <dbReference type="Google" id="ProtNLM"/>
    </source>
</evidence>
<proteinExistence type="predicted"/>
<sequence>MQNQWYLIKVKRNQTDRALLNLTQMDCKCYRTLLFSKYLFVCIEEDSLLFSSARFARGVDDFFRIQNNPVPIHKEVIDGLISLGLLIDSEKSLTQFNEPDNNICSHLLSISGFDNEDKRVIEFFKLAFK</sequence>
<evidence type="ECO:0000313" key="2">
    <source>
        <dbReference type="Proteomes" id="UP000281474"/>
    </source>
</evidence>
<dbReference type="AlphaFoldDB" id="A0A3L8Q0Q9"/>
<name>A0A3L8Q0Q9_9GAMM</name>
<dbReference type="RefSeq" id="WP_121838296.1">
    <property type="nucleotide sequence ID" value="NZ_ML014765.1"/>
</dbReference>
<reference evidence="1 2" key="1">
    <citation type="submission" date="2018-09" db="EMBL/GenBank/DDBJ databases">
        <title>Phylogeny of the Shewanellaceae, and recommendation for two new genera, Pseudoshewanella and Parashewanella.</title>
        <authorList>
            <person name="Wang G."/>
        </authorList>
    </citation>
    <scope>NUCLEOTIDE SEQUENCE [LARGE SCALE GENOMIC DNA]</scope>
    <source>
        <strain evidence="1 2">C51</strain>
    </source>
</reference>
<dbReference type="Proteomes" id="UP000281474">
    <property type="component" value="Unassembled WGS sequence"/>
</dbReference>
<evidence type="ECO:0000313" key="1">
    <source>
        <dbReference type="EMBL" id="RLV60398.1"/>
    </source>
</evidence>
<protein>
    <recommendedName>
        <fullName evidence="3">NusG-like N-terminal domain-containing protein</fullName>
    </recommendedName>
</protein>
<dbReference type="InterPro" id="IPR036735">
    <property type="entry name" value="NGN_dom_sf"/>
</dbReference>
<dbReference type="EMBL" id="QZEI01000016">
    <property type="protein sequence ID" value="RLV60398.1"/>
    <property type="molecule type" value="Genomic_DNA"/>
</dbReference>
<gene>
    <name evidence="1" type="ORF">D5018_07000</name>
</gene>
<comment type="caution">
    <text evidence="1">The sequence shown here is derived from an EMBL/GenBank/DDBJ whole genome shotgun (WGS) entry which is preliminary data.</text>
</comment>
<dbReference type="Gene3D" id="3.30.70.940">
    <property type="entry name" value="NusG, N-terminal domain"/>
    <property type="match status" value="1"/>
</dbReference>
<organism evidence="1 2">
    <name type="scientific">Parashewanella curva</name>
    <dbReference type="NCBI Taxonomy" id="2338552"/>
    <lineage>
        <taxon>Bacteria</taxon>
        <taxon>Pseudomonadati</taxon>
        <taxon>Pseudomonadota</taxon>
        <taxon>Gammaproteobacteria</taxon>
        <taxon>Alteromonadales</taxon>
        <taxon>Shewanellaceae</taxon>
        <taxon>Parashewanella</taxon>
    </lineage>
</organism>
<dbReference type="OrthoDB" id="9790639at2"/>
<accession>A0A3L8Q0Q9</accession>
<keyword evidence="2" id="KW-1185">Reference proteome</keyword>